<evidence type="ECO:0000313" key="4">
    <source>
        <dbReference type="Proteomes" id="UP000326757"/>
    </source>
</evidence>
<keyword evidence="1" id="KW-0732">Signal</keyword>
<dbReference type="PANTHER" id="PTHR11559">
    <property type="entry name" value="CARBOXYLESTERASE"/>
    <property type="match status" value="1"/>
</dbReference>
<dbReference type="Pfam" id="PF00135">
    <property type="entry name" value="COesterase"/>
    <property type="match status" value="1"/>
</dbReference>
<sequence>MYALTTTTLLLFSLTLALTAPEKRQLEPSVELPYAKIIVSSSRRIDTFKGIPYAQPPIGPLRLKPPQSITSHLGTIHAIGIPTACSQGEKSAPIALSPNFGAKLTVRQTSQASNPTGEDCLTINIQRPSNITKNSKLPVLFWIYGGAFQIGSTQSFDATQIPQTSIYKSQSIIYVAVNYRLGGFGCLAGSEIFEDGSSNIGLLDQRLGVQ</sequence>
<evidence type="ECO:0000313" key="3">
    <source>
        <dbReference type="EMBL" id="KAB8290774.1"/>
    </source>
</evidence>
<dbReference type="AlphaFoldDB" id="A0A5N6JQ64"/>
<proteinExistence type="predicted"/>
<evidence type="ECO:0000259" key="2">
    <source>
        <dbReference type="Pfam" id="PF00135"/>
    </source>
</evidence>
<feature type="signal peptide" evidence="1">
    <location>
        <begin position="1"/>
        <end position="19"/>
    </location>
</feature>
<comment type="caution">
    <text evidence="3">The sequence shown here is derived from an EMBL/GenBank/DDBJ whole genome shotgun (WGS) entry which is preliminary data.</text>
</comment>
<evidence type="ECO:0000256" key="1">
    <source>
        <dbReference type="SAM" id="SignalP"/>
    </source>
</evidence>
<dbReference type="Gene3D" id="3.40.50.1820">
    <property type="entry name" value="alpha/beta hydrolase"/>
    <property type="match status" value="1"/>
</dbReference>
<dbReference type="SUPFAM" id="SSF53474">
    <property type="entry name" value="alpha/beta-Hydrolases"/>
    <property type="match status" value="1"/>
</dbReference>
<organism evidence="3 4">
    <name type="scientific">Monilinia laxa</name>
    <name type="common">Brown rot fungus</name>
    <name type="synonym">Sclerotinia laxa</name>
    <dbReference type="NCBI Taxonomy" id="61186"/>
    <lineage>
        <taxon>Eukaryota</taxon>
        <taxon>Fungi</taxon>
        <taxon>Dikarya</taxon>
        <taxon>Ascomycota</taxon>
        <taxon>Pezizomycotina</taxon>
        <taxon>Leotiomycetes</taxon>
        <taxon>Helotiales</taxon>
        <taxon>Sclerotiniaceae</taxon>
        <taxon>Monilinia</taxon>
    </lineage>
</organism>
<dbReference type="InterPro" id="IPR029058">
    <property type="entry name" value="AB_hydrolase_fold"/>
</dbReference>
<dbReference type="InterPro" id="IPR050309">
    <property type="entry name" value="Type-B_Carboxylest/Lipase"/>
</dbReference>
<name>A0A5N6JQ64_MONLA</name>
<dbReference type="OrthoDB" id="408631at2759"/>
<dbReference type="InterPro" id="IPR002018">
    <property type="entry name" value="CarbesteraseB"/>
</dbReference>
<reference evidence="3 4" key="1">
    <citation type="submission" date="2019-06" db="EMBL/GenBank/DDBJ databases">
        <title>Genome Sequence of the Brown Rot Fungal Pathogen Monilinia laxa.</title>
        <authorList>
            <person name="De Miccolis Angelini R.M."/>
            <person name="Landi L."/>
            <person name="Abate D."/>
            <person name="Pollastro S."/>
            <person name="Romanazzi G."/>
            <person name="Faretra F."/>
        </authorList>
    </citation>
    <scope>NUCLEOTIDE SEQUENCE [LARGE SCALE GENOMIC DNA]</scope>
    <source>
        <strain evidence="3 4">Mlax316</strain>
    </source>
</reference>
<protein>
    <recommendedName>
        <fullName evidence="2">Carboxylesterase type B domain-containing protein</fullName>
    </recommendedName>
</protein>
<keyword evidence="4" id="KW-1185">Reference proteome</keyword>
<accession>A0A5N6JQ64</accession>
<dbReference type="Proteomes" id="UP000326757">
    <property type="component" value="Unassembled WGS sequence"/>
</dbReference>
<dbReference type="EMBL" id="VIGI01000016">
    <property type="protein sequence ID" value="KAB8290774.1"/>
    <property type="molecule type" value="Genomic_DNA"/>
</dbReference>
<feature type="domain" description="Carboxylesterase type B" evidence="2">
    <location>
        <begin position="41"/>
        <end position="209"/>
    </location>
</feature>
<feature type="chain" id="PRO_5025035780" description="Carboxylesterase type B domain-containing protein" evidence="1">
    <location>
        <begin position="20"/>
        <end position="210"/>
    </location>
</feature>
<gene>
    <name evidence="3" type="ORF">EYC80_008411</name>
</gene>